<feature type="chain" id="PRO_5011526798" description="FecR family protein" evidence="1">
    <location>
        <begin position="29"/>
        <end position="149"/>
    </location>
</feature>
<dbReference type="AlphaFoldDB" id="A0A1I2X2B1"/>
<sequence>MVREKKLLWTGLLLLAICVVGYAGLASAGEDGAPGSLNDPLVTKSFVVKYVQECLAQFDQAGGGGSIEWSTSTLAPGQEFIGKSGTEFIVRSGEAVVVDPSGSGIVDLTAGKNVTAGLTAEKNHLFTIPREDGRGVTAIKQTTIMYRGN</sequence>
<proteinExistence type="predicted"/>
<dbReference type="STRING" id="341036.SAMN05660649_03740"/>
<name>A0A1I2X2B1_9FIRM</name>
<reference evidence="3" key="1">
    <citation type="submission" date="2016-10" db="EMBL/GenBank/DDBJ databases">
        <authorList>
            <person name="Varghese N."/>
            <person name="Submissions S."/>
        </authorList>
    </citation>
    <scope>NUCLEOTIDE SEQUENCE [LARGE SCALE GENOMIC DNA]</scope>
    <source>
        <strain evidence="3">DSM 17038</strain>
    </source>
</reference>
<evidence type="ECO:0000256" key="1">
    <source>
        <dbReference type="SAM" id="SignalP"/>
    </source>
</evidence>
<gene>
    <name evidence="2" type="ORF">SAMN05660649_03740</name>
</gene>
<evidence type="ECO:0000313" key="3">
    <source>
        <dbReference type="Proteomes" id="UP000199337"/>
    </source>
</evidence>
<feature type="signal peptide" evidence="1">
    <location>
        <begin position="1"/>
        <end position="28"/>
    </location>
</feature>
<dbReference type="EMBL" id="FOOX01000015">
    <property type="protein sequence ID" value="SFH07049.1"/>
    <property type="molecule type" value="Genomic_DNA"/>
</dbReference>
<dbReference type="OrthoDB" id="2381664at2"/>
<keyword evidence="1" id="KW-0732">Signal</keyword>
<keyword evidence="3" id="KW-1185">Reference proteome</keyword>
<accession>A0A1I2X2B1</accession>
<evidence type="ECO:0008006" key="4">
    <source>
        <dbReference type="Google" id="ProtNLM"/>
    </source>
</evidence>
<organism evidence="2 3">
    <name type="scientific">Desulfotruncus arcticus DSM 17038</name>
    <dbReference type="NCBI Taxonomy" id="1121424"/>
    <lineage>
        <taxon>Bacteria</taxon>
        <taxon>Bacillati</taxon>
        <taxon>Bacillota</taxon>
        <taxon>Clostridia</taxon>
        <taxon>Eubacteriales</taxon>
        <taxon>Desulfallaceae</taxon>
        <taxon>Desulfotruncus</taxon>
    </lineage>
</organism>
<evidence type="ECO:0000313" key="2">
    <source>
        <dbReference type="EMBL" id="SFH07049.1"/>
    </source>
</evidence>
<protein>
    <recommendedName>
        <fullName evidence="4">FecR family protein</fullName>
    </recommendedName>
</protein>
<dbReference type="Proteomes" id="UP000199337">
    <property type="component" value="Unassembled WGS sequence"/>
</dbReference>